<dbReference type="PANTHER" id="PTHR43792">
    <property type="entry name" value="GNAT FAMILY, PUTATIVE (AFU_ORTHOLOGUE AFUA_3G00765)-RELATED-RELATED"/>
    <property type="match status" value="1"/>
</dbReference>
<reference evidence="2 3" key="1">
    <citation type="submission" date="2023-09" db="EMBL/GenBank/DDBJ databases">
        <authorList>
            <person name="Rey-Velasco X."/>
        </authorList>
    </citation>
    <scope>NUCLEOTIDE SEQUENCE [LARGE SCALE GENOMIC DNA]</scope>
    <source>
        <strain evidence="2 3">P050</strain>
    </source>
</reference>
<dbReference type="InterPro" id="IPR000182">
    <property type="entry name" value="GNAT_dom"/>
</dbReference>
<protein>
    <submittedName>
        <fullName evidence="2">GNAT family N-acetyltransferase</fullName>
    </submittedName>
</protein>
<dbReference type="RefSeq" id="WP_311592898.1">
    <property type="nucleotide sequence ID" value="NZ_JAVRHV010000002.1"/>
</dbReference>
<feature type="domain" description="N-acetyltransferase" evidence="1">
    <location>
        <begin position="8"/>
        <end position="170"/>
    </location>
</feature>
<keyword evidence="3" id="KW-1185">Reference proteome</keyword>
<proteinExistence type="predicted"/>
<accession>A0ABU2Y412</accession>
<dbReference type="Proteomes" id="UP001252186">
    <property type="component" value="Unassembled WGS sequence"/>
</dbReference>
<evidence type="ECO:0000313" key="2">
    <source>
        <dbReference type="EMBL" id="MDT0552937.1"/>
    </source>
</evidence>
<dbReference type="Gene3D" id="3.40.630.30">
    <property type="match status" value="1"/>
</dbReference>
<dbReference type="EMBL" id="JAVRHV010000002">
    <property type="protein sequence ID" value="MDT0552937.1"/>
    <property type="molecule type" value="Genomic_DNA"/>
</dbReference>
<evidence type="ECO:0000259" key="1">
    <source>
        <dbReference type="PROSITE" id="PS51186"/>
    </source>
</evidence>
<name>A0ABU2Y412_9FLAO</name>
<dbReference type="InterPro" id="IPR051531">
    <property type="entry name" value="N-acetyltransferase"/>
</dbReference>
<dbReference type="PANTHER" id="PTHR43792:SF1">
    <property type="entry name" value="N-ACETYLTRANSFERASE DOMAIN-CONTAINING PROTEIN"/>
    <property type="match status" value="1"/>
</dbReference>
<dbReference type="PROSITE" id="PS51186">
    <property type="entry name" value="GNAT"/>
    <property type="match status" value="1"/>
</dbReference>
<sequence>MILETDRLHILKFTLKDAPFIFELVNSPNWLKFIGDKNVKSLKDAEQYIQEKLLNQYKHFGFSFYLVRTKSKQKPIGMTGFIKRPSMQDVEIGFSFLPNSSGKGYALESSKAILKYGKSHLKIEKVVAITDQKNTRSQKLLERLGLEKQGEIILPDFDKPCSYFEEPKINLI</sequence>
<comment type="caution">
    <text evidence="2">The sequence shown here is derived from an EMBL/GenBank/DDBJ whole genome shotgun (WGS) entry which is preliminary data.</text>
</comment>
<organism evidence="2 3">
    <name type="scientific">Urechidicola vernalis</name>
    <dbReference type="NCBI Taxonomy" id="3075600"/>
    <lineage>
        <taxon>Bacteria</taxon>
        <taxon>Pseudomonadati</taxon>
        <taxon>Bacteroidota</taxon>
        <taxon>Flavobacteriia</taxon>
        <taxon>Flavobacteriales</taxon>
        <taxon>Flavobacteriaceae</taxon>
        <taxon>Urechidicola</taxon>
    </lineage>
</organism>
<gene>
    <name evidence="2" type="ORF">RM519_06745</name>
</gene>
<dbReference type="Pfam" id="PF13302">
    <property type="entry name" value="Acetyltransf_3"/>
    <property type="match status" value="1"/>
</dbReference>
<dbReference type="InterPro" id="IPR016181">
    <property type="entry name" value="Acyl_CoA_acyltransferase"/>
</dbReference>
<dbReference type="SUPFAM" id="SSF55729">
    <property type="entry name" value="Acyl-CoA N-acyltransferases (Nat)"/>
    <property type="match status" value="1"/>
</dbReference>
<evidence type="ECO:0000313" key="3">
    <source>
        <dbReference type="Proteomes" id="UP001252186"/>
    </source>
</evidence>